<evidence type="ECO:0000313" key="3">
    <source>
        <dbReference type="Proteomes" id="UP001217089"/>
    </source>
</evidence>
<keyword evidence="3" id="KW-1185">Reference proteome</keyword>
<evidence type="ECO:0000313" key="2">
    <source>
        <dbReference type="EMBL" id="KAJ8311937.1"/>
    </source>
</evidence>
<feature type="compositionally biased region" description="Basic and acidic residues" evidence="1">
    <location>
        <begin position="316"/>
        <end position="337"/>
    </location>
</feature>
<feature type="compositionally biased region" description="Low complexity" evidence="1">
    <location>
        <begin position="174"/>
        <end position="190"/>
    </location>
</feature>
<protein>
    <submittedName>
        <fullName evidence="2">Uncharacterized protein</fullName>
    </submittedName>
</protein>
<feature type="region of interest" description="Disordered" evidence="1">
    <location>
        <begin position="702"/>
        <end position="736"/>
    </location>
</feature>
<feature type="compositionally biased region" description="Basic residues" evidence="1">
    <location>
        <begin position="205"/>
        <end position="223"/>
    </location>
</feature>
<feature type="region of interest" description="Disordered" evidence="1">
    <location>
        <begin position="526"/>
        <end position="639"/>
    </location>
</feature>
<feature type="compositionally biased region" description="Basic and acidic residues" evidence="1">
    <location>
        <begin position="192"/>
        <end position="204"/>
    </location>
</feature>
<feature type="compositionally biased region" description="Polar residues" evidence="1">
    <location>
        <begin position="63"/>
        <end position="77"/>
    </location>
</feature>
<feature type="compositionally biased region" description="Basic and acidic residues" evidence="1">
    <location>
        <begin position="255"/>
        <end position="266"/>
    </location>
</feature>
<evidence type="ECO:0000256" key="1">
    <source>
        <dbReference type="SAM" id="MobiDB-lite"/>
    </source>
</evidence>
<feature type="compositionally biased region" description="Basic residues" evidence="1">
    <location>
        <begin position="466"/>
        <end position="475"/>
    </location>
</feature>
<dbReference type="PANTHER" id="PTHR15410">
    <property type="entry name" value="HIRA-INTERACTING PROTEIN 3"/>
    <property type="match status" value="1"/>
</dbReference>
<feature type="compositionally biased region" description="Basic residues" evidence="1">
    <location>
        <begin position="293"/>
        <end position="308"/>
    </location>
</feature>
<accession>A0ABQ9F7V2</accession>
<feature type="compositionally biased region" description="Basic and acidic residues" evidence="1">
    <location>
        <begin position="575"/>
        <end position="589"/>
    </location>
</feature>
<feature type="compositionally biased region" description="Basic and acidic residues" evidence="1">
    <location>
        <begin position="476"/>
        <end position="508"/>
    </location>
</feature>
<sequence length="755" mass="84605">MEEFVKKLMLEADLGVLTKRMVREEYCKVTGKHHLTEKEKNKINQLASKRVENENKENDCLSPVTSPTKQNNSTLNFLSKNIENTRNLQLKKDKTVLITKKEKSLYNQKRPESEVTNKGGNSLNQVSSDALKSPKQNPDETSILKESGPSPNHSPRLRVEEVLEAVMKSDSESDSSSENGNGVNDSNSESADSDKQVIMEDNSRLIKKTTRSKNKQAFKRVKRIKSDSESEGDCYSGDSSVSDKERIRSSKLNKVHSDSETSDNHSRSKRVAKIQNYAEDSDSESDVEDRKCKSVKRFQKRHLNHKSKISNDSDTESDRKNLFNKYKSNEVFHDTKNSENSSDDSENNEGAKMLNKNRGQKRKHSSQTGSDVSVKPSKKYSKKGSTNGSDVNPSSSSEDNQPLFTSRKKNVKKVSTNASDTSSSSSSEDDQPLSASRKKNVQKCSTNGSDVNPSSSSEDDQPLSSSRKKNVIGRQRKGENISKIKKEIQMKENQDDKSKDNESVDKVKSFYGKNRLKEKTVLKVRCEMSSESENSEDELALSSMVKETSPGMDENEGITRTASGSDHEKKKKNEKKILQSEKSSSKESSSEESSSEDDNIGSSDSDNEVFKDQADRKKKTKPVKKSPKSAEEESSHVKNLKKICRVSGIIIRNTKELEGCETDSQKVKRLKDILSKAGMTGQPSLKKAERLKLKKEAAELDTENIISSENGRRRRNVNSVFSRRQRSPSPDLVGTPIKQRFSRLKDIIDSEGSSD</sequence>
<feature type="region of interest" description="Disordered" evidence="1">
    <location>
        <begin position="51"/>
        <end position="77"/>
    </location>
</feature>
<feature type="compositionally biased region" description="Basic and acidic residues" evidence="1">
    <location>
        <begin position="157"/>
        <end position="171"/>
    </location>
</feature>
<feature type="region of interest" description="Disordered" evidence="1">
    <location>
        <begin position="102"/>
        <end position="514"/>
    </location>
</feature>
<dbReference type="EMBL" id="JARBDR010000443">
    <property type="protein sequence ID" value="KAJ8311937.1"/>
    <property type="molecule type" value="Genomic_DNA"/>
</dbReference>
<feature type="compositionally biased region" description="Polar residues" evidence="1">
    <location>
        <begin position="116"/>
        <end position="140"/>
    </location>
</feature>
<reference evidence="2 3" key="1">
    <citation type="submission" date="2022-12" db="EMBL/GenBank/DDBJ databases">
        <title>Chromosome-level genome of Tegillarca granosa.</title>
        <authorList>
            <person name="Kim J."/>
        </authorList>
    </citation>
    <scope>NUCLEOTIDE SEQUENCE [LARGE SCALE GENOMIC DNA]</scope>
    <source>
        <strain evidence="2">Teg-2019</strain>
        <tissue evidence="2">Adductor muscle</tissue>
    </source>
</reference>
<dbReference type="PANTHER" id="PTHR15410:SF2">
    <property type="entry name" value="HIRA-INTERACTING PROTEIN 3"/>
    <property type="match status" value="1"/>
</dbReference>
<organism evidence="2 3">
    <name type="scientific">Tegillarca granosa</name>
    <name type="common">Malaysian cockle</name>
    <name type="synonym">Anadara granosa</name>
    <dbReference type="NCBI Taxonomy" id="220873"/>
    <lineage>
        <taxon>Eukaryota</taxon>
        <taxon>Metazoa</taxon>
        <taxon>Spiralia</taxon>
        <taxon>Lophotrochozoa</taxon>
        <taxon>Mollusca</taxon>
        <taxon>Bivalvia</taxon>
        <taxon>Autobranchia</taxon>
        <taxon>Pteriomorphia</taxon>
        <taxon>Arcoida</taxon>
        <taxon>Arcoidea</taxon>
        <taxon>Arcidae</taxon>
        <taxon>Tegillarca</taxon>
    </lineage>
</organism>
<feature type="compositionally biased region" description="Polar residues" evidence="1">
    <location>
        <begin position="442"/>
        <end position="452"/>
    </location>
</feature>
<feature type="compositionally biased region" description="Basic and acidic residues" evidence="1">
    <location>
        <begin position="102"/>
        <end position="115"/>
    </location>
</feature>
<feature type="compositionally biased region" description="Basic residues" evidence="1">
    <location>
        <begin position="616"/>
        <end position="627"/>
    </location>
</feature>
<feature type="compositionally biased region" description="Polar residues" evidence="1">
    <location>
        <begin position="386"/>
        <end position="404"/>
    </location>
</feature>
<name>A0ABQ9F7V2_TEGGR</name>
<dbReference type="InterPro" id="IPR037647">
    <property type="entry name" value="HIRIP3"/>
</dbReference>
<comment type="caution">
    <text evidence="2">The sequence shown here is derived from an EMBL/GenBank/DDBJ whole genome shotgun (WGS) entry which is preliminary data.</text>
</comment>
<gene>
    <name evidence="2" type="ORF">KUTeg_010510</name>
</gene>
<dbReference type="Proteomes" id="UP001217089">
    <property type="component" value="Unassembled WGS sequence"/>
</dbReference>
<feature type="compositionally biased region" description="Low complexity" evidence="1">
    <location>
        <begin position="415"/>
        <end position="426"/>
    </location>
</feature>
<proteinExistence type="predicted"/>